<reference evidence="2" key="4">
    <citation type="submission" date="2024-02" db="EMBL/GenBank/DDBJ databases">
        <title>Comparative genomics of Cryptococcus and Kwoniella reveals pathogenesis evolution and contrasting modes of karyotype evolution via chromosome fusion or intercentromeric recombination.</title>
        <authorList>
            <person name="Coelho M.A."/>
            <person name="David-Palma M."/>
            <person name="Shea T."/>
            <person name="Bowers K."/>
            <person name="McGinley-Smith S."/>
            <person name="Mohammad A.W."/>
            <person name="Gnirke A."/>
            <person name="Yurkov A.M."/>
            <person name="Nowrousian M."/>
            <person name="Sun S."/>
            <person name="Cuomo C.A."/>
            <person name="Heitman J."/>
        </authorList>
    </citation>
    <scope>NUCLEOTIDE SEQUENCE</scope>
    <source>
        <strain evidence="2">CBS 10118</strain>
    </source>
</reference>
<accession>A0A1B9GD71</accession>
<dbReference type="AlphaFoldDB" id="A0A1B9GD71"/>
<dbReference type="RefSeq" id="XP_019050034.1">
    <property type="nucleotide sequence ID" value="XM_019187156.1"/>
</dbReference>
<reference evidence="2" key="2">
    <citation type="submission" date="2013-07" db="EMBL/GenBank/DDBJ databases">
        <authorList>
            <consortium name="The Broad Institute Genome Sequencing Platform"/>
            <person name="Cuomo C."/>
            <person name="Litvintseva A."/>
            <person name="Chen Y."/>
            <person name="Heitman J."/>
            <person name="Sun S."/>
            <person name="Springer D."/>
            <person name="Dromer F."/>
            <person name="Young S.K."/>
            <person name="Zeng Q."/>
            <person name="Gargeya S."/>
            <person name="Fitzgerald M."/>
            <person name="Abouelleil A."/>
            <person name="Alvarado L."/>
            <person name="Berlin A.M."/>
            <person name="Chapman S.B."/>
            <person name="Dewar J."/>
            <person name="Goldberg J."/>
            <person name="Griggs A."/>
            <person name="Gujja S."/>
            <person name="Hansen M."/>
            <person name="Howarth C."/>
            <person name="Imamovic A."/>
            <person name="Larimer J."/>
            <person name="McCowan C."/>
            <person name="Murphy C."/>
            <person name="Pearson M."/>
            <person name="Priest M."/>
            <person name="Roberts A."/>
            <person name="Saif S."/>
            <person name="Shea T."/>
            <person name="Sykes S."/>
            <person name="Wortman J."/>
            <person name="Nusbaum C."/>
            <person name="Birren B."/>
        </authorList>
    </citation>
    <scope>NUCLEOTIDE SEQUENCE</scope>
    <source>
        <strain evidence="2">CBS 10118</strain>
    </source>
</reference>
<name>A0A1B9GD71_9TREE</name>
<evidence type="ECO:0000313" key="2">
    <source>
        <dbReference type="EMBL" id="WVW79805.1"/>
    </source>
</evidence>
<dbReference type="EMBL" id="KI894018">
    <property type="protein sequence ID" value="OCF28964.1"/>
    <property type="molecule type" value="Genomic_DNA"/>
</dbReference>
<evidence type="ECO:0000313" key="1">
    <source>
        <dbReference type="EMBL" id="OCF28964.1"/>
    </source>
</evidence>
<dbReference type="VEuPathDB" id="FungiDB:I302_00455"/>
<dbReference type="Proteomes" id="UP000092730">
    <property type="component" value="Chromosome 1"/>
</dbReference>
<dbReference type="KEGG" id="kbi:30204854"/>
<gene>
    <name evidence="1" type="ORF">I302_00455</name>
    <name evidence="2" type="ORF">I302_101775</name>
</gene>
<proteinExistence type="predicted"/>
<reference evidence="1" key="3">
    <citation type="submission" date="2014-01" db="EMBL/GenBank/DDBJ databases">
        <title>Evolution of pathogenesis and genome organization in the Tremellales.</title>
        <authorList>
            <person name="Cuomo C."/>
            <person name="Litvintseva A."/>
            <person name="Heitman J."/>
            <person name="Chen Y."/>
            <person name="Sun S."/>
            <person name="Springer D."/>
            <person name="Dromer F."/>
            <person name="Young S."/>
            <person name="Zeng Q."/>
            <person name="Chapman S."/>
            <person name="Gujja S."/>
            <person name="Saif S."/>
            <person name="Birren B."/>
        </authorList>
    </citation>
    <scope>NUCLEOTIDE SEQUENCE</scope>
    <source>
        <strain evidence="1">CBS 10118</strain>
    </source>
</reference>
<dbReference type="GeneID" id="30204854"/>
<sequence>MLITYTSKSGKRYTYHEMFNDFTKDLVIVSSDDITLRVDSGVLKASSSVFESMVSTCGSDDIPKLDHTSSTLSIYLSFLFAETQPTFKLTKSDWEAFTKAVKLCETYDTPEVIRKMLGSLALFGLEHHFHLFEIAAMVNDVFTATKLILVIGKYDPDEAKWNSNFWDLDEWDVDLIEDLPGHWVWAYMKAHHATDSGIRREDYWAAIAAKFITSAIPFWWC</sequence>
<dbReference type="EMBL" id="CP144541">
    <property type="protein sequence ID" value="WVW79805.1"/>
    <property type="molecule type" value="Genomic_DNA"/>
</dbReference>
<evidence type="ECO:0000313" key="3">
    <source>
        <dbReference type="Proteomes" id="UP000092730"/>
    </source>
</evidence>
<dbReference type="OrthoDB" id="2594518at2759"/>
<protein>
    <recommendedName>
        <fullName evidence="4">BTB domain-containing protein</fullName>
    </recommendedName>
</protein>
<keyword evidence="3" id="KW-1185">Reference proteome</keyword>
<evidence type="ECO:0008006" key="4">
    <source>
        <dbReference type="Google" id="ProtNLM"/>
    </source>
</evidence>
<organism evidence="1">
    <name type="scientific">Kwoniella bestiolae CBS 10118</name>
    <dbReference type="NCBI Taxonomy" id="1296100"/>
    <lineage>
        <taxon>Eukaryota</taxon>
        <taxon>Fungi</taxon>
        <taxon>Dikarya</taxon>
        <taxon>Basidiomycota</taxon>
        <taxon>Agaricomycotina</taxon>
        <taxon>Tremellomycetes</taxon>
        <taxon>Tremellales</taxon>
        <taxon>Cryptococcaceae</taxon>
        <taxon>Kwoniella</taxon>
    </lineage>
</organism>
<reference evidence="1" key="1">
    <citation type="submission" date="2013-07" db="EMBL/GenBank/DDBJ databases">
        <title>The Genome Sequence of Cryptococcus bestiolae CBS10118.</title>
        <authorList>
            <consortium name="The Broad Institute Genome Sequencing Platform"/>
            <person name="Cuomo C."/>
            <person name="Litvintseva A."/>
            <person name="Chen Y."/>
            <person name="Heitman J."/>
            <person name="Sun S."/>
            <person name="Springer D."/>
            <person name="Dromer F."/>
            <person name="Young S.K."/>
            <person name="Zeng Q."/>
            <person name="Gargeya S."/>
            <person name="Fitzgerald M."/>
            <person name="Abouelleil A."/>
            <person name="Alvarado L."/>
            <person name="Berlin A.M."/>
            <person name="Chapman S.B."/>
            <person name="Dewar J."/>
            <person name="Goldberg J."/>
            <person name="Griggs A."/>
            <person name="Gujja S."/>
            <person name="Hansen M."/>
            <person name="Howarth C."/>
            <person name="Imamovic A."/>
            <person name="Larimer J."/>
            <person name="McCowan C."/>
            <person name="Murphy C."/>
            <person name="Pearson M."/>
            <person name="Priest M."/>
            <person name="Roberts A."/>
            <person name="Saif S."/>
            <person name="Shea T."/>
            <person name="Sykes S."/>
            <person name="Wortman J."/>
            <person name="Nusbaum C."/>
            <person name="Birren B."/>
        </authorList>
    </citation>
    <scope>NUCLEOTIDE SEQUENCE [LARGE SCALE GENOMIC DNA]</scope>
    <source>
        <strain evidence="1">CBS 10118</strain>
    </source>
</reference>